<dbReference type="EMBL" id="CP025408">
    <property type="protein sequence ID" value="AUH34519.1"/>
    <property type="molecule type" value="Genomic_DNA"/>
</dbReference>
<dbReference type="OrthoDB" id="9788260at2"/>
<accession>A0A2K9EJF5</accession>
<dbReference type="Proteomes" id="UP000233742">
    <property type="component" value="Chromosome"/>
</dbReference>
<dbReference type="SUPFAM" id="SSF53474">
    <property type="entry name" value="alpha/beta-Hydrolases"/>
    <property type="match status" value="1"/>
</dbReference>
<protein>
    <submittedName>
        <fullName evidence="2">Alpha/beta hydrolase</fullName>
    </submittedName>
</protein>
<evidence type="ECO:0000313" key="3">
    <source>
        <dbReference type="Proteomes" id="UP000233742"/>
    </source>
</evidence>
<reference evidence="2 3" key="1">
    <citation type="submission" date="2017-12" db="EMBL/GenBank/DDBJ databases">
        <authorList>
            <person name="Hurst M.R.H."/>
        </authorList>
    </citation>
    <scope>NUCLEOTIDE SEQUENCE [LARGE SCALE GENOMIC DNA]</scope>
    <source>
        <strain evidence="2 3">BM15</strain>
    </source>
</reference>
<dbReference type="AlphaFoldDB" id="A0A2K9EJF5"/>
<keyword evidence="2" id="KW-0378">Hydrolase</keyword>
<name>A0A2K9EJF5_9RHOB</name>
<sequence>MIPAPFHRLPDDNLPPAETFFVKADDGVQLRLACWHGDGRATGTVLLFPGRTEYVEKYAHVAARLNAAGLAVLAIDWRGQGLSDRLQDDPRPGHIGDFSDYQRDVVEMVVSASELDLPRPWYLLAHSMGGCIGLAALHNELPVERAAFSAPMWGINLRQMPEGLALGLSYIAGRLGRGGRATPGSGGAGTYVLDEAFSANLLTHDGAEWGSLVQQAALWPDLTIGGASFDWAGKALNECTRLARLPSPDYPVLITLGDGEKIVSSTAIRERAGQWQGSHLLELAQCRHEAMMETSAVQDKFFKAVLEHFDHG</sequence>
<dbReference type="RefSeq" id="WP_101461181.1">
    <property type="nucleotide sequence ID" value="NZ_CP025408.1"/>
</dbReference>
<dbReference type="GO" id="GO:0016787">
    <property type="term" value="F:hydrolase activity"/>
    <property type="evidence" value="ECO:0007669"/>
    <property type="project" value="UniProtKB-KW"/>
</dbReference>
<dbReference type="InterPro" id="IPR022742">
    <property type="entry name" value="Hydrolase_4"/>
</dbReference>
<proteinExistence type="predicted"/>
<dbReference type="InterPro" id="IPR029058">
    <property type="entry name" value="AB_hydrolase_fold"/>
</dbReference>
<dbReference type="Gene3D" id="3.40.50.1820">
    <property type="entry name" value="alpha/beta hydrolase"/>
    <property type="match status" value="1"/>
</dbReference>
<organism evidence="2 3">
    <name type="scientific">Paracoccus tegillarcae</name>
    <dbReference type="NCBI Taxonomy" id="1529068"/>
    <lineage>
        <taxon>Bacteria</taxon>
        <taxon>Pseudomonadati</taxon>
        <taxon>Pseudomonadota</taxon>
        <taxon>Alphaproteobacteria</taxon>
        <taxon>Rhodobacterales</taxon>
        <taxon>Paracoccaceae</taxon>
        <taxon>Paracoccus</taxon>
    </lineage>
</organism>
<evidence type="ECO:0000313" key="2">
    <source>
        <dbReference type="EMBL" id="AUH34519.1"/>
    </source>
</evidence>
<dbReference type="KEGG" id="paro:CUV01_15025"/>
<feature type="domain" description="Serine aminopeptidase S33" evidence="1">
    <location>
        <begin position="41"/>
        <end position="294"/>
    </location>
</feature>
<dbReference type="PANTHER" id="PTHR11614">
    <property type="entry name" value="PHOSPHOLIPASE-RELATED"/>
    <property type="match status" value="1"/>
</dbReference>
<dbReference type="Pfam" id="PF12146">
    <property type="entry name" value="Hydrolase_4"/>
    <property type="match status" value="1"/>
</dbReference>
<evidence type="ECO:0000259" key="1">
    <source>
        <dbReference type="Pfam" id="PF12146"/>
    </source>
</evidence>
<keyword evidence="3" id="KW-1185">Reference proteome</keyword>
<dbReference type="InterPro" id="IPR051044">
    <property type="entry name" value="MAG_DAG_Lipase"/>
</dbReference>
<gene>
    <name evidence="2" type="ORF">CUV01_15025</name>
</gene>